<organism evidence="1 2">
    <name type="scientific">Phycomyces blakesleeanus (strain ATCC 8743b / DSM 1359 / FGSC 10004 / NBRC 33097 / NRRL 1555)</name>
    <dbReference type="NCBI Taxonomy" id="763407"/>
    <lineage>
        <taxon>Eukaryota</taxon>
        <taxon>Fungi</taxon>
        <taxon>Fungi incertae sedis</taxon>
        <taxon>Mucoromycota</taxon>
        <taxon>Mucoromycotina</taxon>
        <taxon>Mucoromycetes</taxon>
        <taxon>Mucorales</taxon>
        <taxon>Phycomycetaceae</taxon>
        <taxon>Phycomyces</taxon>
    </lineage>
</organism>
<evidence type="ECO:0000313" key="2">
    <source>
        <dbReference type="Proteomes" id="UP000077315"/>
    </source>
</evidence>
<protein>
    <submittedName>
        <fullName evidence="1">Uncharacterized protein</fullName>
    </submittedName>
</protein>
<accession>A0A167K0Z3</accession>
<dbReference type="GeneID" id="28993702"/>
<dbReference type="AlphaFoldDB" id="A0A167K0Z3"/>
<keyword evidence="2" id="KW-1185">Reference proteome</keyword>
<dbReference type="InParanoid" id="A0A167K0Z3"/>
<evidence type="ECO:0000313" key="1">
    <source>
        <dbReference type="EMBL" id="OAD67036.1"/>
    </source>
</evidence>
<dbReference type="VEuPathDB" id="FungiDB:PHYBLDRAFT_151981"/>
<dbReference type="EMBL" id="KV441026">
    <property type="protein sequence ID" value="OAD67036.1"/>
    <property type="molecule type" value="Genomic_DNA"/>
</dbReference>
<sequence length="161" mass="17488">MLSSTRKRHAPKISAQTVRKLLYSGCQSSASNSNKNSQQDLGTNQQLVCHANRDFSDLNFKHVSLELGCVKTGLGDHDGGLASSSEKKLALLSFSSHSSNNAPSSFAFSNLSSYSPELNPIEQFWPVVKSNASSQAAQSYFEGSSHYSATRFEDYFAGQPI</sequence>
<reference evidence="2" key="1">
    <citation type="submission" date="2015-06" db="EMBL/GenBank/DDBJ databases">
        <title>Expansion of signal transduction pathways in fungi by whole-genome duplication.</title>
        <authorList>
            <consortium name="DOE Joint Genome Institute"/>
            <person name="Corrochano L.M."/>
            <person name="Kuo A."/>
            <person name="Marcet-Houben M."/>
            <person name="Polaino S."/>
            <person name="Salamov A."/>
            <person name="Villalobos J.M."/>
            <person name="Alvarez M.I."/>
            <person name="Avalos J."/>
            <person name="Benito E.P."/>
            <person name="Benoit I."/>
            <person name="Burger G."/>
            <person name="Camino L.P."/>
            <person name="Canovas D."/>
            <person name="Cerda-Olmedo E."/>
            <person name="Cheng J.-F."/>
            <person name="Dominguez A."/>
            <person name="Elias M."/>
            <person name="Eslava A.P."/>
            <person name="Glaser F."/>
            <person name="Grimwood J."/>
            <person name="Gutierrez G."/>
            <person name="Heitman J."/>
            <person name="Henrissat B."/>
            <person name="Iturriaga E.A."/>
            <person name="Lang B.F."/>
            <person name="Lavin J.L."/>
            <person name="Lee S."/>
            <person name="Li W."/>
            <person name="Lindquist E."/>
            <person name="Lopez-Garcia S."/>
            <person name="Luque E.M."/>
            <person name="Marcos A.T."/>
            <person name="Martin J."/>
            <person name="McCluskey K."/>
            <person name="Medina H.R."/>
            <person name="Miralles-Duran A."/>
            <person name="Miyazaki A."/>
            <person name="Munoz-Torres E."/>
            <person name="Oguiza J.A."/>
            <person name="Ohm R."/>
            <person name="Olmedo M."/>
            <person name="Orejas M."/>
            <person name="Ortiz-Castellanos L."/>
            <person name="Pisabarro A.G."/>
            <person name="Rodriguez-Romero J."/>
            <person name="Ruiz-Herrera J."/>
            <person name="Ruiz-Vazquez R."/>
            <person name="Sanz C."/>
            <person name="Schackwitz W."/>
            <person name="Schmutz J."/>
            <person name="Shahriari M."/>
            <person name="Shelest E."/>
            <person name="Silva-Franco F."/>
            <person name="Soanes D."/>
            <person name="Syed K."/>
            <person name="Tagua V.G."/>
            <person name="Talbot N.J."/>
            <person name="Thon M."/>
            <person name="De vries R.P."/>
            <person name="Wiebenga A."/>
            <person name="Yadav J.S."/>
            <person name="Braun E.L."/>
            <person name="Baker S."/>
            <person name="Garre V."/>
            <person name="Horwitz B."/>
            <person name="Torres-Martinez S."/>
            <person name="Idnurm A."/>
            <person name="Herrera-Estrella A."/>
            <person name="Gabaldon T."/>
            <person name="Grigoriev I.V."/>
        </authorList>
    </citation>
    <scope>NUCLEOTIDE SEQUENCE [LARGE SCALE GENOMIC DNA]</scope>
    <source>
        <strain evidence="2">NRRL 1555(-)</strain>
    </source>
</reference>
<dbReference type="Proteomes" id="UP000077315">
    <property type="component" value="Unassembled WGS sequence"/>
</dbReference>
<name>A0A167K0Z3_PHYB8</name>
<proteinExistence type="predicted"/>
<dbReference type="RefSeq" id="XP_018285076.1">
    <property type="nucleotide sequence ID" value="XM_018432796.1"/>
</dbReference>
<gene>
    <name evidence="1" type="ORF">PHYBLDRAFT_151981</name>
</gene>